<reference evidence="1 2" key="1">
    <citation type="submission" date="2024-04" db="EMBL/GenBank/DDBJ databases">
        <title>WGS of bacteria from Torrens River.</title>
        <authorList>
            <person name="Wyrsch E.R."/>
            <person name="Drigo B."/>
        </authorList>
    </citation>
    <scope>NUCLEOTIDE SEQUENCE [LARGE SCALE GENOMIC DNA]</scope>
    <source>
        <strain evidence="1 2">TWI391</strain>
    </source>
</reference>
<organism evidence="1 2">
    <name type="scientific">Sphingobacterium kitahiroshimense</name>
    <dbReference type="NCBI Taxonomy" id="470446"/>
    <lineage>
        <taxon>Bacteria</taxon>
        <taxon>Pseudomonadati</taxon>
        <taxon>Bacteroidota</taxon>
        <taxon>Sphingobacteriia</taxon>
        <taxon>Sphingobacteriales</taxon>
        <taxon>Sphingobacteriaceae</taxon>
        <taxon>Sphingobacterium</taxon>
    </lineage>
</organism>
<dbReference type="EMBL" id="JBDJNQ010000012">
    <property type="protein sequence ID" value="MEN5379946.1"/>
    <property type="molecule type" value="Genomic_DNA"/>
</dbReference>
<keyword evidence="2" id="KW-1185">Reference proteome</keyword>
<dbReference type="RefSeq" id="WP_165905965.1">
    <property type="nucleotide sequence ID" value="NZ_JAOQNK010000001.1"/>
</dbReference>
<name>A0ABV0BZ79_9SPHI</name>
<accession>A0ABV0BZ79</accession>
<dbReference type="CDD" id="cd12956">
    <property type="entry name" value="CBM_SusE-F_like"/>
    <property type="match status" value="1"/>
</dbReference>
<evidence type="ECO:0000313" key="2">
    <source>
        <dbReference type="Proteomes" id="UP001409291"/>
    </source>
</evidence>
<dbReference type="Proteomes" id="UP001409291">
    <property type="component" value="Unassembled WGS sequence"/>
</dbReference>
<protein>
    <submittedName>
        <fullName evidence="1">SusF/SusE family outer membrane protein</fullName>
    </submittedName>
</protein>
<proteinExistence type="predicted"/>
<gene>
    <name evidence="1" type="ORF">ABE541_21950</name>
</gene>
<evidence type="ECO:0000313" key="1">
    <source>
        <dbReference type="EMBL" id="MEN5379946.1"/>
    </source>
</evidence>
<dbReference type="PROSITE" id="PS51257">
    <property type="entry name" value="PROKAR_LIPOPROTEIN"/>
    <property type="match status" value="1"/>
</dbReference>
<dbReference type="Gene3D" id="2.60.40.3620">
    <property type="match status" value="2"/>
</dbReference>
<sequence>MSNIFRLLLVLFVGITSLLFSCKKVEHGTDVPILSINESTVSTIQVGKKLKVSFIANQVTDFTFSIVPVSAGEALITENITVDPNTFILSKEFDIPNQASWIGEALLKISYNSSGQIIEKTRPITFTESNPQMFLVGGSVAAGWEPTLALPMSLYDKESKTKFEIYEYVTVDGSGFKFLPTNVDWTDAFGKGATDGTLLQSGDAGNITVSSNDFYRIRMDAEAQTYEVSKSTWGVIGSATPKGWDSDTDLTFVGSKGVYTWKVTVNLVAGELKFRMDDDWAVNIGGDLSALQQDGANIAIATAGKYDIELSRTASGYSAKISKN</sequence>
<comment type="caution">
    <text evidence="1">The sequence shown here is derived from an EMBL/GenBank/DDBJ whole genome shotgun (WGS) entry which is preliminary data.</text>
</comment>